<accession>A0A8T0IS49</accession>
<name>A0A8T0IS49_CERPU</name>
<comment type="caution">
    <text evidence="2">The sequence shown here is derived from an EMBL/GenBank/DDBJ whole genome shotgun (WGS) entry which is preliminary data.</text>
</comment>
<evidence type="ECO:0000256" key="1">
    <source>
        <dbReference type="SAM" id="MobiDB-lite"/>
    </source>
</evidence>
<gene>
    <name evidence="2" type="ORF">KC19_2G015600</name>
</gene>
<evidence type="ECO:0000313" key="2">
    <source>
        <dbReference type="EMBL" id="KAG0585488.1"/>
    </source>
</evidence>
<feature type="region of interest" description="Disordered" evidence="1">
    <location>
        <begin position="1"/>
        <end position="121"/>
    </location>
</feature>
<dbReference type="EMBL" id="CM026422">
    <property type="protein sequence ID" value="KAG0585488.1"/>
    <property type="molecule type" value="Genomic_DNA"/>
</dbReference>
<protein>
    <submittedName>
        <fullName evidence="2">Uncharacterized protein</fullName>
    </submittedName>
</protein>
<organism evidence="2 3">
    <name type="scientific">Ceratodon purpureus</name>
    <name type="common">Fire moss</name>
    <name type="synonym">Dicranum purpureum</name>
    <dbReference type="NCBI Taxonomy" id="3225"/>
    <lineage>
        <taxon>Eukaryota</taxon>
        <taxon>Viridiplantae</taxon>
        <taxon>Streptophyta</taxon>
        <taxon>Embryophyta</taxon>
        <taxon>Bryophyta</taxon>
        <taxon>Bryophytina</taxon>
        <taxon>Bryopsida</taxon>
        <taxon>Dicranidae</taxon>
        <taxon>Pseudoditrichales</taxon>
        <taxon>Ditrichaceae</taxon>
        <taxon>Ceratodon</taxon>
    </lineage>
</organism>
<feature type="compositionally biased region" description="Polar residues" evidence="1">
    <location>
        <begin position="12"/>
        <end position="26"/>
    </location>
</feature>
<feature type="compositionally biased region" description="Low complexity" evidence="1">
    <location>
        <begin position="45"/>
        <end position="60"/>
    </location>
</feature>
<keyword evidence="3" id="KW-1185">Reference proteome</keyword>
<reference evidence="2" key="1">
    <citation type="submission" date="2020-06" db="EMBL/GenBank/DDBJ databases">
        <title>WGS assembly of Ceratodon purpureus strain R40.</title>
        <authorList>
            <person name="Carey S.B."/>
            <person name="Jenkins J."/>
            <person name="Shu S."/>
            <person name="Lovell J.T."/>
            <person name="Sreedasyam A."/>
            <person name="Maumus F."/>
            <person name="Tiley G.P."/>
            <person name="Fernandez-Pozo N."/>
            <person name="Barry K."/>
            <person name="Chen C."/>
            <person name="Wang M."/>
            <person name="Lipzen A."/>
            <person name="Daum C."/>
            <person name="Saski C.A."/>
            <person name="Payton A.C."/>
            <person name="Mcbreen J.C."/>
            <person name="Conrad R.E."/>
            <person name="Kollar L.M."/>
            <person name="Olsson S."/>
            <person name="Huttunen S."/>
            <person name="Landis J.B."/>
            <person name="Wickett N.J."/>
            <person name="Johnson M.G."/>
            <person name="Rensing S.A."/>
            <person name="Grimwood J."/>
            <person name="Schmutz J."/>
            <person name="Mcdaniel S.F."/>
        </authorList>
    </citation>
    <scope>NUCLEOTIDE SEQUENCE</scope>
    <source>
        <strain evidence="2">R40</strain>
    </source>
</reference>
<proteinExistence type="predicted"/>
<feature type="compositionally biased region" description="Basic residues" evidence="1">
    <location>
        <begin position="1"/>
        <end position="10"/>
    </location>
</feature>
<feature type="compositionally biased region" description="Low complexity" evidence="1">
    <location>
        <begin position="106"/>
        <end position="121"/>
    </location>
</feature>
<evidence type="ECO:0000313" key="3">
    <source>
        <dbReference type="Proteomes" id="UP000822688"/>
    </source>
</evidence>
<dbReference type="Proteomes" id="UP000822688">
    <property type="component" value="Chromosome 2"/>
</dbReference>
<dbReference type="AlphaFoldDB" id="A0A8T0IS49"/>
<sequence length="153" mass="16947">MSLHNTKLHPQKTPTNTHTQPKTNQSEPKRQSIKKNAVNPEMNASTSLSPPSPHLHSTRTSPKRGDPPRIASDANHLQTSHEALMKRFPGDSPAETGLHRRDDQSISRSSSSSCPCKTAKSSDYMVPQRLLARSLSHKLPITLRASRNFTKTP</sequence>